<keyword evidence="9" id="KW-0472">Membrane</keyword>
<dbReference type="InterPro" id="IPR013563">
    <property type="entry name" value="Oligopep_ABC_C"/>
</dbReference>
<evidence type="ECO:0000256" key="9">
    <source>
        <dbReference type="ARBA" id="ARBA00023136"/>
    </source>
</evidence>
<dbReference type="Pfam" id="PF00005">
    <property type="entry name" value="ABC_tran"/>
    <property type="match status" value="1"/>
</dbReference>
<dbReference type="InterPro" id="IPR003439">
    <property type="entry name" value="ABC_transporter-like_ATP-bd"/>
</dbReference>
<dbReference type="InterPro" id="IPR027417">
    <property type="entry name" value="P-loop_NTPase"/>
</dbReference>
<evidence type="ECO:0000256" key="6">
    <source>
        <dbReference type="ARBA" id="ARBA00022741"/>
    </source>
</evidence>
<dbReference type="SMART" id="SM00382">
    <property type="entry name" value="AAA"/>
    <property type="match status" value="1"/>
</dbReference>
<dbReference type="Pfam" id="PF08352">
    <property type="entry name" value="oligo_HPY"/>
    <property type="match status" value="1"/>
</dbReference>
<keyword evidence="3" id="KW-0813">Transport</keyword>
<keyword evidence="4" id="KW-1003">Cell membrane</keyword>
<evidence type="ECO:0000256" key="7">
    <source>
        <dbReference type="ARBA" id="ARBA00022840"/>
    </source>
</evidence>
<dbReference type="PROSITE" id="PS50893">
    <property type="entry name" value="ABC_TRANSPORTER_2"/>
    <property type="match status" value="1"/>
</dbReference>
<evidence type="ECO:0000256" key="5">
    <source>
        <dbReference type="ARBA" id="ARBA00022519"/>
    </source>
</evidence>
<sequence length="306" mass="33092">MSIIAPIAHHTVQASPGPSELLRLADLHVAITTPRRTIQAVRGVDLDLKAGEILALVGESGSGKTMTAASIVGLLPRPATRITQGRILFQGRDLLAAGTRDRQRILRQDIAFIVQSSLTSLNPTSTIGRQLADMIAFRNGLGRSEARREALRWLGEVGIDAAERVMASYPHRLSGGMRQRVLIAMAINSRPKLIIADEPTTALDTATQKQILALLARIRDSYGTAILLITHDFGVVSFLSDRIAVMQHGRIVETGPTAQVLAAPQHPYTATLIDAVPRLDHPLPRPTLNVISEQDRPALLARTAGR</sequence>
<dbReference type="InterPro" id="IPR050388">
    <property type="entry name" value="ABC_Ni/Peptide_Import"/>
</dbReference>
<evidence type="ECO:0000256" key="2">
    <source>
        <dbReference type="ARBA" id="ARBA00005417"/>
    </source>
</evidence>
<reference evidence="11 12" key="1">
    <citation type="submission" date="2024-09" db="EMBL/GenBank/DDBJ databases">
        <title>Description of Labrys sedimenti sp. nov., isolated from a diclofenac-degrading enrichment culture, and genome-based reclassification of Labrys portucalensis as a later heterotypic synonym of Labrys neptuniae.</title>
        <authorList>
            <person name="Tancsics A."/>
            <person name="Csepanyi A."/>
        </authorList>
    </citation>
    <scope>NUCLEOTIDE SEQUENCE [LARGE SCALE GENOMIC DNA]</scope>
    <source>
        <strain evidence="11 12">LMG 23412</strain>
    </source>
</reference>
<evidence type="ECO:0000256" key="3">
    <source>
        <dbReference type="ARBA" id="ARBA00022448"/>
    </source>
</evidence>
<dbReference type="SUPFAM" id="SSF52540">
    <property type="entry name" value="P-loop containing nucleoside triphosphate hydrolases"/>
    <property type="match status" value="1"/>
</dbReference>
<keyword evidence="7 11" id="KW-0067">ATP-binding</keyword>
<dbReference type="EMBL" id="JBHGPK010000010">
    <property type="protein sequence ID" value="MFC2252275.1"/>
    <property type="molecule type" value="Genomic_DNA"/>
</dbReference>
<proteinExistence type="inferred from homology"/>
<evidence type="ECO:0000256" key="1">
    <source>
        <dbReference type="ARBA" id="ARBA00004417"/>
    </source>
</evidence>
<feature type="domain" description="ABC transporter" evidence="10">
    <location>
        <begin position="22"/>
        <end position="273"/>
    </location>
</feature>
<comment type="subcellular location">
    <subcellularLocation>
        <location evidence="1">Cell inner membrane</location>
        <topology evidence="1">Peripheral membrane protein</topology>
    </subcellularLocation>
</comment>
<keyword evidence="8" id="KW-1278">Translocase</keyword>
<evidence type="ECO:0000256" key="8">
    <source>
        <dbReference type="ARBA" id="ARBA00022967"/>
    </source>
</evidence>
<dbReference type="PANTHER" id="PTHR43297:SF14">
    <property type="entry name" value="ATPASE AAA-TYPE CORE DOMAIN-CONTAINING PROTEIN"/>
    <property type="match status" value="1"/>
</dbReference>
<organism evidence="11 12">
    <name type="scientific">Labrys neptuniae</name>
    <dbReference type="NCBI Taxonomy" id="376174"/>
    <lineage>
        <taxon>Bacteria</taxon>
        <taxon>Pseudomonadati</taxon>
        <taxon>Pseudomonadota</taxon>
        <taxon>Alphaproteobacteria</taxon>
        <taxon>Hyphomicrobiales</taxon>
        <taxon>Xanthobacteraceae</taxon>
        <taxon>Labrys</taxon>
    </lineage>
</organism>
<evidence type="ECO:0000313" key="11">
    <source>
        <dbReference type="EMBL" id="MFC2252275.1"/>
    </source>
</evidence>
<dbReference type="Proteomes" id="UP001595190">
    <property type="component" value="Unassembled WGS sequence"/>
</dbReference>
<dbReference type="GO" id="GO:0005524">
    <property type="term" value="F:ATP binding"/>
    <property type="evidence" value="ECO:0007669"/>
    <property type="project" value="UniProtKB-KW"/>
</dbReference>
<dbReference type="RefSeq" id="WP_394312873.1">
    <property type="nucleotide sequence ID" value="NZ_JBHGPK010000010.1"/>
</dbReference>
<dbReference type="PANTHER" id="PTHR43297">
    <property type="entry name" value="OLIGOPEPTIDE TRANSPORT ATP-BINDING PROTEIN APPD"/>
    <property type="match status" value="1"/>
</dbReference>
<evidence type="ECO:0000256" key="4">
    <source>
        <dbReference type="ARBA" id="ARBA00022475"/>
    </source>
</evidence>
<comment type="caution">
    <text evidence="11">The sequence shown here is derived from an EMBL/GenBank/DDBJ whole genome shotgun (WGS) entry which is preliminary data.</text>
</comment>
<gene>
    <name evidence="11" type="ORF">ACETRX_21745</name>
</gene>
<keyword evidence="5" id="KW-0997">Cell inner membrane</keyword>
<keyword evidence="6" id="KW-0547">Nucleotide-binding</keyword>
<dbReference type="PROSITE" id="PS00211">
    <property type="entry name" value="ABC_TRANSPORTER_1"/>
    <property type="match status" value="1"/>
</dbReference>
<protein>
    <submittedName>
        <fullName evidence="11">ABC transporter ATP-binding protein</fullName>
    </submittedName>
</protein>
<dbReference type="Gene3D" id="3.40.50.300">
    <property type="entry name" value="P-loop containing nucleotide triphosphate hydrolases"/>
    <property type="match status" value="1"/>
</dbReference>
<name>A0ABV6ZJA9_9HYPH</name>
<dbReference type="InterPro" id="IPR003593">
    <property type="entry name" value="AAA+_ATPase"/>
</dbReference>
<evidence type="ECO:0000259" key="10">
    <source>
        <dbReference type="PROSITE" id="PS50893"/>
    </source>
</evidence>
<evidence type="ECO:0000313" key="12">
    <source>
        <dbReference type="Proteomes" id="UP001595190"/>
    </source>
</evidence>
<comment type="similarity">
    <text evidence="2">Belongs to the ABC transporter superfamily.</text>
</comment>
<accession>A0ABV6ZJA9</accession>
<dbReference type="InterPro" id="IPR017871">
    <property type="entry name" value="ABC_transporter-like_CS"/>
</dbReference>
<dbReference type="CDD" id="cd03257">
    <property type="entry name" value="ABC_NikE_OppD_transporters"/>
    <property type="match status" value="1"/>
</dbReference>